<evidence type="ECO:0000256" key="1">
    <source>
        <dbReference type="ARBA" id="ARBA00010699"/>
    </source>
</evidence>
<dbReference type="HAMAP" id="MF_00182">
    <property type="entry name" value="Formyl_trans"/>
    <property type="match status" value="1"/>
</dbReference>
<evidence type="ECO:0000256" key="2">
    <source>
        <dbReference type="ARBA" id="ARBA00012261"/>
    </source>
</evidence>
<dbReference type="InterPro" id="IPR011034">
    <property type="entry name" value="Formyl_transferase-like_C_sf"/>
</dbReference>
<feature type="binding site" evidence="5">
    <location>
        <begin position="113"/>
        <end position="116"/>
    </location>
    <ligand>
        <name>(6S)-5,6,7,8-tetrahydrofolate</name>
        <dbReference type="ChEBI" id="CHEBI:57453"/>
    </ligand>
</feature>
<dbReference type="GO" id="GO:0004479">
    <property type="term" value="F:methionyl-tRNA formyltransferase activity"/>
    <property type="evidence" value="ECO:0007669"/>
    <property type="project" value="UniProtKB-UniRule"/>
</dbReference>
<evidence type="ECO:0000256" key="4">
    <source>
        <dbReference type="ARBA" id="ARBA00022917"/>
    </source>
</evidence>
<protein>
    <recommendedName>
        <fullName evidence="2 5">Methionyl-tRNA formyltransferase</fullName>
        <ecNumber evidence="2 5">2.1.2.9</ecNumber>
    </recommendedName>
</protein>
<evidence type="ECO:0000313" key="8">
    <source>
        <dbReference type="EMBL" id="GGJ74120.1"/>
    </source>
</evidence>
<dbReference type="SUPFAM" id="SSF50486">
    <property type="entry name" value="FMT C-terminal domain-like"/>
    <property type="match status" value="1"/>
</dbReference>
<organism evidence="8 9">
    <name type="scientific">Deinococcus aquiradiocola</name>
    <dbReference type="NCBI Taxonomy" id="393059"/>
    <lineage>
        <taxon>Bacteria</taxon>
        <taxon>Thermotogati</taxon>
        <taxon>Deinococcota</taxon>
        <taxon>Deinococci</taxon>
        <taxon>Deinococcales</taxon>
        <taxon>Deinococcaceae</taxon>
        <taxon>Deinococcus</taxon>
    </lineage>
</organism>
<dbReference type="InterPro" id="IPR005793">
    <property type="entry name" value="Formyl_trans_C"/>
</dbReference>
<dbReference type="CDD" id="cd08646">
    <property type="entry name" value="FMT_core_Met-tRNA-FMT_N"/>
    <property type="match status" value="1"/>
</dbReference>
<keyword evidence="4 5" id="KW-0648">Protein biosynthesis</keyword>
<evidence type="ECO:0000256" key="3">
    <source>
        <dbReference type="ARBA" id="ARBA00022679"/>
    </source>
</evidence>
<dbReference type="InterPro" id="IPR002376">
    <property type="entry name" value="Formyl_transf_N"/>
</dbReference>
<keyword evidence="3 5" id="KW-0808">Transferase</keyword>
<dbReference type="InterPro" id="IPR041711">
    <property type="entry name" value="Met-tRNA-FMT_N"/>
</dbReference>
<dbReference type="EMBL" id="BMOE01000005">
    <property type="protein sequence ID" value="GGJ74120.1"/>
    <property type="molecule type" value="Genomic_DNA"/>
</dbReference>
<sequence length="314" mass="33001">MTGGPKVAFFGSPAFAVPVLDAIREAFEVVLVVTQPDKPVGRGLRLTPPPVAAHAATLGLPLAQPARLRGNSDFAAQLRDSGADVAVTCAYGKILPADLLAVPRHGFLNTHTSLLPRLRGAAPIQWAIIGGERVTGTTIMQTDPGMDTGPILLQQELAVQPHWTAPDLADALQAQASTLIVQALHALGQLTPTPQDDALATHAPMLSKADGDVRWHDPAAAVYDRYRGVYAWPQTTATFAGKRVKLNAVRPAAGQGQPGEVLEVTADGVTVACGEGAVLLVTVQPESRKPMPAADWWRGTNARPGDRFDTGTPA</sequence>
<dbReference type="EC" id="2.1.2.9" evidence="2 5"/>
<comment type="catalytic activity">
    <reaction evidence="5">
        <text>L-methionyl-tRNA(fMet) + (6R)-10-formyltetrahydrofolate = N-formyl-L-methionyl-tRNA(fMet) + (6S)-5,6,7,8-tetrahydrofolate + H(+)</text>
        <dbReference type="Rhea" id="RHEA:24380"/>
        <dbReference type="Rhea" id="RHEA-COMP:9952"/>
        <dbReference type="Rhea" id="RHEA-COMP:9953"/>
        <dbReference type="ChEBI" id="CHEBI:15378"/>
        <dbReference type="ChEBI" id="CHEBI:57453"/>
        <dbReference type="ChEBI" id="CHEBI:78530"/>
        <dbReference type="ChEBI" id="CHEBI:78844"/>
        <dbReference type="ChEBI" id="CHEBI:195366"/>
        <dbReference type="EC" id="2.1.2.9"/>
    </reaction>
</comment>
<dbReference type="NCBIfam" id="TIGR00460">
    <property type="entry name" value="fmt"/>
    <property type="match status" value="1"/>
</dbReference>
<accession>A0A917PF73</accession>
<dbReference type="PANTHER" id="PTHR11138:SF5">
    <property type="entry name" value="METHIONYL-TRNA FORMYLTRANSFERASE, MITOCHONDRIAL"/>
    <property type="match status" value="1"/>
</dbReference>
<evidence type="ECO:0000256" key="5">
    <source>
        <dbReference type="HAMAP-Rule" id="MF_00182"/>
    </source>
</evidence>
<dbReference type="InterPro" id="IPR005794">
    <property type="entry name" value="Fmt"/>
</dbReference>
<dbReference type="CDD" id="cd08704">
    <property type="entry name" value="Met_tRNA_FMT_C"/>
    <property type="match status" value="1"/>
</dbReference>
<feature type="domain" description="Formyl transferase N-terminal" evidence="6">
    <location>
        <begin position="6"/>
        <end position="184"/>
    </location>
</feature>
<keyword evidence="9" id="KW-1185">Reference proteome</keyword>
<dbReference type="SUPFAM" id="SSF53328">
    <property type="entry name" value="Formyltransferase"/>
    <property type="match status" value="1"/>
</dbReference>
<evidence type="ECO:0000259" key="6">
    <source>
        <dbReference type="Pfam" id="PF00551"/>
    </source>
</evidence>
<dbReference type="AlphaFoldDB" id="A0A917PF73"/>
<dbReference type="Pfam" id="PF02911">
    <property type="entry name" value="Formyl_trans_C"/>
    <property type="match status" value="1"/>
</dbReference>
<dbReference type="Proteomes" id="UP000635726">
    <property type="component" value="Unassembled WGS sequence"/>
</dbReference>
<dbReference type="Pfam" id="PF00551">
    <property type="entry name" value="Formyl_trans_N"/>
    <property type="match status" value="1"/>
</dbReference>
<dbReference type="InterPro" id="IPR036477">
    <property type="entry name" value="Formyl_transf_N_sf"/>
</dbReference>
<evidence type="ECO:0000313" key="9">
    <source>
        <dbReference type="Proteomes" id="UP000635726"/>
    </source>
</evidence>
<reference evidence="8" key="2">
    <citation type="submission" date="2020-09" db="EMBL/GenBank/DDBJ databases">
        <authorList>
            <person name="Sun Q."/>
            <person name="Ohkuma M."/>
        </authorList>
    </citation>
    <scope>NUCLEOTIDE SEQUENCE</scope>
    <source>
        <strain evidence="8">JCM 14371</strain>
    </source>
</reference>
<feature type="domain" description="Formyl transferase C-terminal" evidence="7">
    <location>
        <begin position="206"/>
        <end position="300"/>
    </location>
</feature>
<comment type="function">
    <text evidence="5">Attaches a formyl group to the free amino group of methionyl-tRNA(fMet). The formyl group appears to play a dual role in the initiator identity of N-formylmethionyl-tRNA by promoting its recognition by IF2 and preventing the misappropriation of this tRNA by the elongation apparatus.</text>
</comment>
<dbReference type="RefSeq" id="WP_188962566.1">
    <property type="nucleotide sequence ID" value="NZ_BMOE01000005.1"/>
</dbReference>
<evidence type="ECO:0000259" key="7">
    <source>
        <dbReference type="Pfam" id="PF02911"/>
    </source>
</evidence>
<comment type="caution">
    <text evidence="8">The sequence shown here is derived from an EMBL/GenBank/DDBJ whole genome shotgun (WGS) entry which is preliminary data.</text>
</comment>
<reference evidence="8" key="1">
    <citation type="journal article" date="2014" name="Int. J. Syst. Evol. Microbiol.">
        <title>Complete genome sequence of Corynebacterium casei LMG S-19264T (=DSM 44701T), isolated from a smear-ripened cheese.</title>
        <authorList>
            <consortium name="US DOE Joint Genome Institute (JGI-PGF)"/>
            <person name="Walter F."/>
            <person name="Albersmeier A."/>
            <person name="Kalinowski J."/>
            <person name="Ruckert C."/>
        </authorList>
    </citation>
    <scope>NUCLEOTIDE SEQUENCE</scope>
    <source>
        <strain evidence="8">JCM 14371</strain>
    </source>
</reference>
<dbReference type="Gene3D" id="3.40.50.12230">
    <property type="match status" value="1"/>
</dbReference>
<name>A0A917PF73_9DEIO</name>
<dbReference type="PANTHER" id="PTHR11138">
    <property type="entry name" value="METHIONYL-TRNA FORMYLTRANSFERASE"/>
    <property type="match status" value="1"/>
</dbReference>
<proteinExistence type="inferred from homology"/>
<dbReference type="GO" id="GO:0005829">
    <property type="term" value="C:cytosol"/>
    <property type="evidence" value="ECO:0007669"/>
    <property type="project" value="TreeGrafter"/>
</dbReference>
<gene>
    <name evidence="5 8" type="primary">fmt</name>
    <name evidence="8" type="ORF">GCM10008939_18030</name>
</gene>
<dbReference type="InterPro" id="IPR044135">
    <property type="entry name" value="Met-tRNA-FMT_C"/>
</dbReference>
<comment type="similarity">
    <text evidence="1 5">Belongs to the Fmt family.</text>
</comment>